<keyword evidence="2" id="KW-1185">Reference proteome</keyword>
<accession>A0ACC0IYZ3</accession>
<gene>
    <name evidence="1" type="ORF">LOK49_LG01G03396</name>
</gene>
<sequence>MASQQQLSSIKGAKVLMVGAGGIGCELLKTLALSGFEDIHTEAGLPDGVLNIVHGTNDIVNAICDDDDIRAISFVGSNTPRIFVLLRRCLFDSDDEVRFNVCGRPSFGVFHDVCFRTPRDWIIFERF</sequence>
<evidence type="ECO:0000313" key="2">
    <source>
        <dbReference type="Proteomes" id="UP001060215"/>
    </source>
</evidence>
<protein>
    <submittedName>
        <fullName evidence="1">Uncharacterized protein</fullName>
    </submittedName>
</protein>
<evidence type="ECO:0000313" key="1">
    <source>
        <dbReference type="EMBL" id="KAI8029426.1"/>
    </source>
</evidence>
<proteinExistence type="predicted"/>
<name>A0ACC0IYZ3_9ERIC</name>
<comment type="caution">
    <text evidence="1">The sequence shown here is derived from an EMBL/GenBank/DDBJ whole genome shotgun (WGS) entry which is preliminary data.</text>
</comment>
<organism evidence="1 2">
    <name type="scientific">Camellia lanceoleosa</name>
    <dbReference type="NCBI Taxonomy" id="1840588"/>
    <lineage>
        <taxon>Eukaryota</taxon>
        <taxon>Viridiplantae</taxon>
        <taxon>Streptophyta</taxon>
        <taxon>Embryophyta</taxon>
        <taxon>Tracheophyta</taxon>
        <taxon>Spermatophyta</taxon>
        <taxon>Magnoliopsida</taxon>
        <taxon>eudicotyledons</taxon>
        <taxon>Gunneridae</taxon>
        <taxon>Pentapetalae</taxon>
        <taxon>asterids</taxon>
        <taxon>Ericales</taxon>
        <taxon>Theaceae</taxon>
        <taxon>Camellia</taxon>
    </lineage>
</organism>
<reference evidence="1 2" key="1">
    <citation type="journal article" date="2022" name="Plant J.">
        <title>Chromosome-level genome of Camellia lanceoleosa provides a valuable resource for understanding genome evolution and self-incompatibility.</title>
        <authorList>
            <person name="Gong W."/>
            <person name="Xiao S."/>
            <person name="Wang L."/>
            <person name="Liao Z."/>
            <person name="Chang Y."/>
            <person name="Mo W."/>
            <person name="Hu G."/>
            <person name="Li W."/>
            <person name="Zhao G."/>
            <person name="Zhu H."/>
            <person name="Hu X."/>
            <person name="Ji K."/>
            <person name="Xiang X."/>
            <person name="Song Q."/>
            <person name="Yuan D."/>
            <person name="Jin S."/>
            <person name="Zhang L."/>
        </authorList>
    </citation>
    <scope>NUCLEOTIDE SEQUENCE [LARGE SCALE GENOMIC DNA]</scope>
    <source>
        <strain evidence="1">SQ_2022a</strain>
    </source>
</reference>
<dbReference type="EMBL" id="CM045758">
    <property type="protein sequence ID" value="KAI8029426.1"/>
    <property type="molecule type" value="Genomic_DNA"/>
</dbReference>
<dbReference type="Proteomes" id="UP001060215">
    <property type="component" value="Chromosome 1"/>
</dbReference>